<reference evidence="2 3" key="1">
    <citation type="submission" date="2021-06" db="EMBL/GenBank/DDBJ databases">
        <title>A haploid diamondback moth (Plutella xylostella L.) genome assembly resolves 31 chromosomes and identifies a diamide resistance mutation.</title>
        <authorList>
            <person name="Ward C.M."/>
            <person name="Perry K.D."/>
            <person name="Baker G."/>
            <person name="Powis K."/>
            <person name="Heckel D.G."/>
            <person name="Baxter S.W."/>
        </authorList>
    </citation>
    <scope>NUCLEOTIDE SEQUENCE [LARGE SCALE GENOMIC DNA]</scope>
    <source>
        <strain evidence="2 3">LV</strain>
        <tissue evidence="2">Single pupa</tissue>
    </source>
</reference>
<evidence type="ECO:0000313" key="2">
    <source>
        <dbReference type="EMBL" id="KAG7304313.1"/>
    </source>
</evidence>
<keyword evidence="3" id="KW-1185">Reference proteome</keyword>
<accession>A0ABQ7QK39</accession>
<feature type="region of interest" description="Disordered" evidence="1">
    <location>
        <begin position="203"/>
        <end position="250"/>
    </location>
</feature>
<dbReference type="EMBL" id="JAHIBW010000015">
    <property type="protein sequence ID" value="KAG7304313.1"/>
    <property type="molecule type" value="Genomic_DNA"/>
</dbReference>
<organism evidence="2 3">
    <name type="scientific">Plutella xylostella</name>
    <name type="common">Diamondback moth</name>
    <name type="synonym">Plutella maculipennis</name>
    <dbReference type="NCBI Taxonomy" id="51655"/>
    <lineage>
        <taxon>Eukaryota</taxon>
        <taxon>Metazoa</taxon>
        <taxon>Ecdysozoa</taxon>
        <taxon>Arthropoda</taxon>
        <taxon>Hexapoda</taxon>
        <taxon>Insecta</taxon>
        <taxon>Pterygota</taxon>
        <taxon>Neoptera</taxon>
        <taxon>Endopterygota</taxon>
        <taxon>Lepidoptera</taxon>
        <taxon>Glossata</taxon>
        <taxon>Ditrysia</taxon>
        <taxon>Yponomeutoidea</taxon>
        <taxon>Plutellidae</taxon>
        <taxon>Plutella</taxon>
    </lineage>
</organism>
<dbReference type="Proteomes" id="UP000823941">
    <property type="component" value="Chromosome 15"/>
</dbReference>
<evidence type="ECO:0000256" key="1">
    <source>
        <dbReference type="SAM" id="MobiDB-lite"/>
    </source>
</evidence>
<name>A0ABQ7QK39_PLUXY</name>
<sequence length="589" mass="66489">MSNLPRPSCEDSSDAKKGSCFAKALDWYTKERKFCPTKKKQKALKNRQDRNCCPTYAQSRPCIIEQGNKLSRQSTVEASQSYPVEINLSSFASWLDCKYQEYIREQLERKGQIKTTETDCRCGEAKVDKEYAYQQFQLYTMKQNNSCPPSQSNMLETQESCCQACVLPPQATTIQQNCQNLRPVPAYEGEFHRPAKERLIKLTAPSTEFSNSNKESEMPSKICPCPDESSSALPTNDFRSEKTSKKLKPRTDPQVNCECDDDDKIKNPDPPCACPEDPIAIPSCSKATPVKKNKRVKQPTLKCLCEDESIDDKLREVTCPCPTPSKLDKVVKYPKRSKKEKTDMKLLCYCQPLKECSCGTVNGDEENTPTIKPFDDQLPKKEESLVIPVCCQEATTKESIAREKKNKSKKKNPELIKPTLGEAECGACMECSTPEKSTTAKEKRQSSKESLDIPVCCKTPRISTKETLALKRKQEANEKRNKDKNTQLVRQKPEEAECNDCIECPSQENSAAAVSEMQHRFSNECKYPCARNYDSDMRLGDCNTVQQVPAGRQPSSCVSDEAQTSRLSIHLIPNCYPIFMKVICPDKLN</sequence>
<feature type="compositionally biased region" description="Polar residues" evidence="1">
    <location>
        <begin position="204"/>
        <end position="213"/>
    </location>
</feature>
<protein>
    <submittedName>
        <fullName evidence="2">Uncharacterized protein</fullName>
    </submittedName>
</protein>
<comment type="caution">
    <text evidence="2">The sequence shown here is derived from an EMBL/GenBank/DDBJ whole genome shotgun (WGS) entry which is preliminary data.</text>
</comment>
<gene>
    <name evidence="2" type="ORF">JYU34_011253</name>
</gene>
<evidence type="ECO:0000313" key="3">
    <source>
        <dbReference type="Proteomes" id="UP000823941"/>
    </source>
</evidence>
<proteinExistence type="predicted"/>